<proteinExistence type="predicted"/>
<gene>
    <name evidence="1" type="ORF">BU25DRAFT_18260</name>
</gene>
<evidence type="ECO:0000313" key="2">
    <source>
        <dbReference type="Proteomes" id="UP000799754"/>
    </source>
</evidence>
<dbReference type="EMBL" id="MU006710">
    <property type="protein sequence ID" value="KAF2629212.1"/>
    <property type="molecule type" value="Genomic_DNA"/>
</dbReference>
<accession>A0ACB6S7V5</accession>
<dbReference type="Proteomes" id="UP000799754">
    <property type="component" value="Unassembled WGS sequence"/>
</dbReference>
<protein>
    <submittedName>
        <fullName evidence="1">Uncharacterized protein</fullName>
    </submittedName>
</protein>
<evidence type="ECO:0000313" key="1">
    <source>
        <dbReference type="EMBL" id="KAF2629212.1"/>
    </source>
</evidence>
<name>A0ACB6S7V5_9PLEO</name>
<sequence>MVTDLQAELGRNTTMDLRQYAKTVQLMTCAQHATAETKYHAVVTMCFDYFAIVIGYALHPAAIKIPLGGQFNVAPYIPIIGQEGQKRFKYFLKDGRYKLSMDNKNATYKPLHFSEMNINKATDQIAIPAALEEQPVKGQEHVSMPPRKYFSGRSLLDREPQLIAAEPVDGKWLATTVRVQVNFAYPMITMQIPMTDWLLKPQSKDWHSKLAYAPDCLRVTNTDATVLLQLELDAQKQEHPYHELPGLVYMQALGESLDWITRC</sequence>
<keyword evidence="2" id="KW-1185">Reference proteome</keyword>
<reference evidence="1" key="1">
    <citation type="journal article" date="2020" name="Stud. Mycol.">
        <title>101 Dothideomycetes genomes: a test case for predicting lifestyles and emergence of pathogens.</title>
        <authorList>
            <person name="Haridas S."/>
            <person name="Albert R."/>
            <person name="Binder M."/>
            <person name="Bloem J."/>
            <person name="Labutti K."/>
            <person name="Salamov A."/>
            <person name="Andreopoulos B."/>
            <person name="Baker S."/>
            <person name="Barry K."/>
            <person name="Bills G."/>
            <person name="Bluhm B."/>
            <person name="Cannon C."/>
            <person name="Castanera R."/>
            <person name="Culley D."/>
            <person name="Daum C."/>
            <person name="Ezra D."/>
            <person name="Gonzalez J."/>
            <person name="Henrissat B."/>
            <person name="Kuo A."/>
            <person name="Liang C."/>
            <person name="Lipzen A."/>
            <person name="Lutzoni F."/>
            <person name="Magnuson J."/>
            <person name="Mondo S."/>
            <person name="Nolan M."/>
            <person name="Ohm R."/>
            <person name="Pangilinan J."/>
            <person name="Park H.-J."/>
            <person name="Ramirez L."/>
            <person name="Alfaro M."/>
            <person name="Sun H."/>
            <person name="Tritt A."/>
            <person name="Yoshinaga Y."/>
            <person name="Zwiers L.-H."/>
            <person name="Turgeon B."/>
            <person name="Goodwin S."/>
            <person name="Spatafora J."/>
            <person name="Crous P."/>
            <person name="Grigoriev I."/>
        </authorList>
    </citation>
    <scope>NUCLEOTIDE SEQUENCE</scope>
    <source>
        <strain evidence="1">CBS 525.71</strain>
    </source>
</reference>
<organism evidence="1 2">
    <name type="scientific">Macroventuria anomochaeta</name>
    <dbReference type="NCBI Taxonomy" id="301207"/>
    <lineage>
        <taxon>Eukaryota</taxon>
        <taxon>Fungi</taxon>
        <taxon>Dikarya</taxon>
        <taxon>Ascomycota</taxon>
        <taxon>Pezizomycotina</taxon>
        <taxon>Dothideomycetes</taxon>
        <taxon>Pleosporomycetidae</taxon>
        <taxon>Pleosporales</taxon>
        <taxon>Pleosporineae</taxon>
        <taxon>Didymellaceae</taxon>
        <taxon>Macroventuria</taxon>
    </lineage>
</organism>
<comment type="caution">
    <text evidence="1">The sequence shown here is derived from an EMBL/GenBank/DDBJ whole genome shotgun (WGS) entry which is preliminary data.</text>
</comment>